<name>A0A914YA27_9BILA</name>
<dbReference type="AlphaFoldDB" id="A0A914YA27"/>
<reference evidence="3" key="1">
    <citation type="submission" date="2022-11" db="UniProtKB">
        <authorList>
            <consortium name="WormBaseParasite"/>
        </authorList>
    </citation>
    <scope>IDENTIFICATION</scope>
</reference>
<accession>A0A914YA27</accession>
<dbReference type="WBParaSite" id="PSU_v2.g17067.t1">
    <property type="protein sequence ID" value="PSU_v2.g17067.t1"/>
    <property type="gene ID" value="PSU_v2.g17067"/>
</dbReference>
<organism evidence="2 3">
    <name type="scientific">Panagrolaimus superbus</name>
    <dbReference type="NCBI Taxonomy" id="310955"/>
    <lineage>
        <taxon>Eukaryota</taxon>
        <taxon>Metazoa</taxon>
        <taxon>Ecdysozoa</taxon>
        <taxon>Nematoda</taxon>
        <taxon>Chromadorea</taxon>
        <taxon>Rhabditida</taxon>
        <taxon>Tylenchina</taxon>
        <taxon>Panagrolaimomorpha</taxon>
        <taxon>Panagrolaimoidea</taxon>
        <taxon>Panagrolaimidae</taxon>
        <taxon>Panagrolaimus</taxon>
    </lineage>
</organism>
<feature type="compositionally biased region" description="Basic residues" evidence="1">
    <location>
        <begin position="144"/>
        <end position="156"/>
    </location>
</feature>
<evidence type="ECO:0000313" key="3">
    <source>
        <dbReference type="WBParaSite" id="PSU_v2.g17067.t1"/>
    </source>
</evidence>
<feature type="compositionally biased region" description="Basic residues" evidence="1">
    <location>
        <begin position="121"/>
        <end position="130"/>
    </location>
</feature>
<sequence length="156" mass="17687">MATSDSSNFEQSSINLDGETAEAAIDKAISSFYSNETYNSAMKCTFRRSETNPDKFNVIVDIKQINQNQKRHLVLENCFEHCNCLQQLVELRRQKQQSNAFHQISMQYGGEASFQPSNLSKHVKHVRSRKSSGSLFPSTLSTKKSSKTSKKKSNKK</sequence>
<proteinExistence type="predicted"/>
<evidence type="ECO:0000256" key="1">
    <source>
        <dbReference type="SAM" id="MobiDB-lite"/>
    </source>
</evidence>
<protein>
    <submittedName>
        <fullName evidence="3">Uncharacterized protein</fullName>
    </submittedName>
</protein>
<feature type="region of interest" description="Disordered" evidence="1">
    <location>
        <begin position="116"/>
        <end position="156"/>
    </location>
</feature>
<keyword evidence="2" id="KW-1185">Reference proteome</keyword>
<dbReference type="Proteomes" id="UP000887577">
    <property type="component" value="Unplaced"/>
</dbReference>
<evidence type="ECO:0000313" key="2">
    <source>
        <dbReference type="Proteomes" id="UP000887577"/>
    </source>
</evidence>